<dbReference type="OrthoDB" id="9813965at2"/>
<evidence type="ECO:0000313" key="4">
    <source>
        <dbReference type="Proteomes" id="UP000460298"/>
    </source>
</evidence>
<organism evidence="3 4">
    <name type="scientific">Leptonema illini</name>
    <dbReference type="NCBI Taxonomy" id="183"/>
    <lineage>
        <taxon>Bacteria</taxon>
        <taxon>Pseudomonadati</taxon>
        <taxon>Spirochaetota</taxon>
        <taxon>Spirochaetia</taxon>
        <taxon>Leptospirales</taxon>
        <taxon>Leptospiraceae</taxon>
        <taxon>Leptonema</taxon>
    </lineage>
</organism>
<dbReference type="InterPro" id="IPR017969">
    <property type="entry name" value="Heavy-metal-associated_CS"/>
</dbReference>
<evidence type="ECO:0000259" key="2">
    <source>
        <dbReference type="PROSITE" id="PS50846"/>
    </source>
</evidence>
<dbReference type="PROSITE" id="PS50846">
    <property type="entry name" value="HMA_2"/>
    <property type="match status" value="1"/>
</dbReference>
<evidence type="ECO:0000313" key="3">
    <source>
        <dbReference type="EMBL" id="KAB2934417.1"/>
    </source>
</evidence>
<keyword evidence="1" id="KW-0479">Metal-binding</keyword>
<accession>A0A833LZP8</accession>
<dbReference type="AlphaFoldDB" id="A0A833LZP8"/>
<comment type="caution">
    <text evidence="3">The sequence shown here is derived from an EMBL/GenBank/DDBJ whole genome shotgun (WGS) entry which is preliminary data.</text>
</comment>
<dbReference type="PROSITE" id="PS01047">
    <property type="entry name" value="HMA_1"/>
    <property type="match status" value="1"/>
</dbReference>
<sequence>MYEYTVEGMSCNHCVMAVKKSVGAADPAAKVEVDLATQTVKVESTAAKEVIASRIEEAGYPVLAGK</sequence>
<dbReference type="InterPro" id="IPR006121">
    <property type="entry name" value="HMA_dom"/>
</dbReference>
<dbReference type="Gene3D" id="3.30.70.100">
    <property type="match status" value="1"/>
</dbReference>
<gene>
    <name evidence="3" type="ORF">F9K24_04595</name>
</gene>
<evidence type="ECO:0000256" key="1">
    <source>
        <dbReference type="ARBA" id="ARBA00022723"/>
    </source>
</evidence>
<reference evidence="3 4" key="1">
    <citation type="submission" date="2019-10" db="EMBL/GenBank/DDBJ databases">
        <title>Extracellular Electron Transfer in a Candidatus Methanoperedens spp. Enrichment Culture.</title>
        <authorList>
            <person name="Berger S."/>
            <person name="Rangel Shaw D."/>
            <person name="Berben T."/>
            <person name="In 'T Zandt M."/>
            <person name="Frank J."/>
            <person name="Reimann J."/>
            <person name="Jetten M.S.M."/>
            <person name="Welte C.U."/>
        </authorList>
    </citation>
    <scope>NUCLEOTIDE SEQUENCE [LARGE SCALE GENOMIC DNA]</scope>
    <source>
        <strain evidence="3">SB12</strain>
    </source>
</reference>
<dbReference type="EMBL" id="WBUI01000003">
    <property type="protein sequence ID" value="KAB2934417.1"/>
    <property type="molecule type" value="Genomic_DNA"/>
</dbReference>
<name>A0A833LZP8_9LEPT</name>
<dbReference type="Pfam" id="PF00403">
    <property type="entry name" value="HMA"/>
    <property type="match status" value="1"/>
</dbReference>
<dbReference type="CDD" id="cd00371">
    <property type="entry name" value="HMA"/>
    <property type="match status" value="1"/>
</dbReference>
<protein>
    <submittedName>
        <fullName evidence="3">Heavy-metal-associated domain-containing protein</fullName>
    </submittedName>
</protein>
<feature type="domain" description="HMA" evidence="2">
    <location>
        <begin position="1"/>
        <end position="63"/>
    </location>
</feature>
<dbReference type="InterPro" id="IPR036163">
    <property type="entry name" value="HMA_dom_sf"/>
</dbReference>
<proteinExistence type="predicted"/>
<dbReference type="SUPFAM" id="SSF55008">
    <property type="entry name" value="HMA, heavy metal-associated domain"/>
    <property type="match status" value="1"/>
</dbReference>
<dbReference type="Proteomes" id="UP000460298">
    <property type="component" value="Unassembled WGS sequence"/>
</dbReference>
<dbReference type="GO" id="GO:0046872">
    <property type="term" value="F:metal ion binding"/>
    <property type="evidence" value="ECO:0007669"/>
    <property type="project" value="UniProtKB-KW"/>
</dbReference>